<dbReference type="EMBL" id="JAHOPB010000001">
    <property type="protein sequence ID" value="MBU8873349.1"/>
    <property type="molecule type" value="Genomic_DNA"/>
</dbReference>
<dbReference type="PANTHER" id="PTHR42998">
    <property type="entry name" value="TYPE I RESTRICTION ENZYME HINDVIIP M PROTEIN-RELATED"/>
    <property type="match status" value="1"/>
</dbReference>
<sequence>MSHLHKFSEAKATFDADHANAATSICIVPVRGKARPNDSIRNVRGEPNEQYYKWQFVYGLVHSGLYPKDYIGVEVHFPKGNKGSAALQLDGAIFDDAAWLDRYNAYWNDRKSSDLEWLNDHLLATIEFKKNDKEIEKVFAGQIRPAMREKEPSDAYVLGMYYDAERLYMFHRRSGLYLRYDESKNQKGLASKVGDLSLHLPDPYAFIPSFEELKAKVHKPSTLNRAARGISDLDVITTISSVQIQTALSDVLRAMDKAGLVNQRGYQILVQTLALKIFDEKRNEVRKDRHLQFFVTDEEASFSNLGEPKVQGFVDRMTALRTDASAKYQKILRNNEIDWRNPSHVRVVVAISQAFQDYSFARSARSDLYQLVFYNFANSFKRDEAAQFLTPLPVIDFVVKLVNPRDGETVLDPCCGIGDFLSLSFVNASTKASGWQLDDANIYGIDLDENMITLATLNMLLNGDGEAKLFDKPDKGSILYKIAQGSPPALVSLLPDHHQRGNWDNWPDQTKLQKFDVVLTNPPFGEDRAYRVKSDTDRRIIEMYETWHITRDRSTSDENGGSPGAKVPARKSPKGSDNIDLGIVFLENAYRMLKDDGRLGIVLSNSIASINRWTKIREWLATKLRLVAFFDLPSNVFAETGVNTSILVAYKPKADELRRLSESGYSIYARDIERVGYEKRTLKRNVFFNPLFQMDETTFDIRVDVEGRPLLDEEFTETLSDFRTWALGQEETLQRLFLKEG</sequence>
<accession>A0ABS6IHI7</accession>
<dbReference type="PANTHER" id="PTHR42998:SF1">
    <property type="entry name" value="TYPE I RESTRICTION ENZYME HINDI METHYLASE SUBUNIT"/>
    <property type="match status" value="1"/>
</dbReference>
<gene>
    <name evidence="5" type="ORF">KQ910_06210</name>
</gene>
<evidence type="ECO:0000256" key="3">
    <source>
        <dbReference type="SAM" id="MobiDB-lite"/>
    </source>
</evidence>
<organism evidence="5 6">
    <name type="scientific">Reyranella humidisoli</name>
    <dbReference type="NCBI Taxonomy" id="2849149"/>
    <lineage>
        <taxon>Bacteria</taxon>
        <taxon>Pseudomonadati</taxon>
        <taxon>Pseudomonadota</taxon>
        <taxon>Alphaproteobacteria</taxon>
        <taxon>Hyphomicrobiales</taxon>
        <taxon>Reyranellaceae</taxon>
        <taxon>Reyranella</taxon>
    </lineage>
</organism>
<comment type="similarity">
    <text evidence="1">Belongs to the N(4)/N(6)-methyltransferase family.</text>
</comment>
<dbReference type="PROSITE" id="PS00092">
    <property type="entry name" value="N6_MTASE"/>
    <property type="match status" value="1"/>
</dbReference>
<name>A0ABS6IHI7_9HYPH</name>
<dbReference type="Pfam" id="PF02384">
    <property type="entry name" value="N6_Mtase"/>
    <property type="match status" value="1"/>
</dbReference>
<dbReference type="RefSeq" id="WP_216957597.1">
    <property type="nucleotide sequence ID" value="NZ_JAHOPB010000001.1"/>
</dbReference>
<keyword evidence="2" id="KW-0680">Restriction system</keyword>
<evidence type="ECO:0000256" key="2">
    <source>
        <dbReference type="ARBA" id="ARBA00022747"/>
    </source>
</evidence>
<dbReference type="GO" id="GO:0008168">
    <property type="term" value="F:methyltransferase activity"/>
    <property type="evidence" value="ECO:0007669"/>
    <property type="project" value="UniProtKB-KW"/>
</dbReference>
<proteinExistence type="inferred from homology"/>
<dbReference type="Proteomes" id="UP000727907">
    <property type="component" value="Unassembled WGS sequence"/>
</dbReference>
<protein>
    <submittedName>
        <fullName evidence="5">N-6 DNA methylase</fullName>
    </submittedName>
</protein>
<feature type="region of interest" description="Disordered" evidence="3">
    <location>
        <begin position="552"/>
        <end position="574"/>
    </location>
</feature>
<keyword evidence="5" id="KW-0489">Methyltransferase</keyword>
<evidence type="ECO:0000259" key="4">
    <source>
        <dbReference type="Pfam" id="PF02384"/>
    </source>
</evidence>
<feature type="domain" description="DNA methylase adenine-specific" evidence="4">
    <location>
        <begin position="366"/>
        <end position="655"/>
    </location>
</feature>
<keyword evidence="5" id="KW-0808">Transferase</keyword>
<dbReference type="InterPro" id="IPR003356">
    <property type="entry name" value="DNA_methylase_A-5"/>
</dbReference>
<dbReference type="InterPro" id="IPR002052">
    <property type="entry name" value="DNA_methylase_N6_adenine_CS"/>
</dbReference>
<keyword evidence="6" id="KW-1185">Reference proteome</keyword>
<reference evidence="5 6" key="1">
    <citation type="submission" date="2021-06" db="EMBL/GenBank/DDBJ databases">
        <authorList>
            <person name="Lee D.H."/>
        </authorList>
    </citation>
    <scope>NUCLEOTIDE SEQUENCE [LARGE SCALE GENOMIC DNA]</scope>
    <source>
        <strain evidence="5 6">MMS21-HV4-11</strain>
    </source>
</reference>
<dbReference type="InterPro" id="IPR052916">
    <property type="entry name" value="Type-I_RE_MTase_Subunit"/>
</dbReference>
<evidence type="ECO:0000313" key="5">
    <source>
        <dbReference type="EMBL" id="MBU8873349.1"/>
    </source>
</evidence>
<dbReference type="GO" id="GO:0032259">
    <property type="term" value="P:methylation"/>
    <property type="evidence" value="ECO:0007669"/>
    <property type="project" value="UniProtKB-KW"/>
</dbReference>
<comment type="caution">
    <text evidence="5">The sequence shown here is derived from an EMBL/GenBank/DDBJ whole genome shotgun (WGS) entry which is preliminary data.</text>
</comment>
<evidence type="ECO:0000256" key="1">
    <source>
        <dbReference type="ARBA" id="ARBA00006594"/>
    </source>
</evidence>
<evidence type="ECO:0000313" key="6">
    <source>
        <dbReference type="Proteomes" id="UP000727907"/>
    </source>
</evidence>